<feature type="region of interest" description="Disordered" evidence="1">
    <location>
        <begin position="73"/>
        <end position="149"/>
    </location>
</feature>
<reference evidence="3" key="1">
    <citation type="submission" date="2016-10" db="EMBL/GenBank/DDBJ databases">
        <authorList>
            <person name="Varghese N."/>
            <person name="Submissions S."/>
        </authorList>
    </citation>
    <scope>NUCLEOTIDE SEQUENCE [LARGE SCALE GENOMIC DNA]</scope>
    <source>
        <strain evidence="3">CGMCC 1.7739</strain>
    </source>
</reference>
<keyword evidence="3" id="KW-1185">Reference proteome</keyword>
<evidence type="ECO:0000313" key="3">
    <source>
        <dbReference type="Proteomes" id="UP000198876"/>
    </source>
</evidence>
<evidence type="ECO:0000256" key="1">
    <source>
        <dbReference type="SAM" id="MobiDB-lite"/>
    </source>
</evidence>
<dbReference type="AlphaFoldDB" id="A0A1I2T696"/>
<gene>
    <name evidence="2" type="ORF">SAMN04488063_2552</name>
</gene>
<name>A0A1I2T696_9EURY</name>
<feature type="compositionally biased region" description="Low complexity" evidence="1">
    <location>
        <begin position="93"/>
        <end position="110"/>
    </location>
</feature>
<dbReference type="OrthoDB" id="342503at2157"/>
<dbReference type="STRING" id="553467.SAMN04488063_2552"/>
<dbReference type="Proteomes" id="UP000198876">
    <property type="component" value="Unassembled WGS sequence"/>
</dbReference>
<evidence type="ECO:0000313" key="2">
    <source>
        <dbReference type="EMBL" id="SFG60360.1"/>
    </source>
</evidence>
<accession>A0A1I2T696</accession>
<dbReference type="InterPro" id="IPR043833">
    <property type="entry name" value="DUF5810"/>
</dbReference>
<dbReference type="EMBL" id="FOOQ01000002">
    <property type="protein sequence ID" value="SFG60360.1"/>
    <property type="molecule type" value="Genomic_DNA"/>
</dbReference>
<feature type="compositionally biased region" description="Acidic residues" evidence="1">
    <location>
        <begin position="138"/>
        <end position="149"/>
    </location>
</feature>
<protein>
    <submittedName>
        <fullName evidence="2">Uncharacterized protein</fullName>
    </submittedName>
</protein>
<sequence length="149" mass="16185">MGYACPVCDTPQRDAEHLANHLAFTAMLHNDDHESWLDERVDAWSSKNAEELGPVVVEYAEETEYEEVFEDTVHDHGGHGRTGHDHGSPVEGAPDATSGFDAAAAGTGDAAMDDDAQSVLQEARELTAQMRAERSEGDETGDDEDAEER</sequence>
<proteinExistence type="predicted"/>
<dbReference type="Pfam" id="PF19126">
    <property type="entry name" value="DUF5810"/>
    <property type="match status" value="1"/>
</dbReference>
<organism evidence="2 3">
    <name type="scientific">Halopelagius inordinatus</name>
    <dbReference type="NCBI Taxonomy" id="553467"/>
    <lineage>
        <taxon>Archaea</taxon>
        <taxon>Methanobacteriati</taxon>
        <taxon>Methanobacteriota</taxon>
        <taxon>Stenosarchaea group</taxon>
        <taxon>Halobacteria</taxon>
        <taxon>Halobacteriales</taxon>
        <taxon>Haloferacaceae</taxon>
    </lineage>
</organism>
<feature type="compositionally biased region" description="Basic and acidic residues" evidence="1">
    <location>
        <begin position="73"/>
        <end position="88"/>
    </location>
</feature>